<dbReference type="AlphaFoldDB" id="A0A9W7FWA9"/>
<name>A0A9W7FWA9_9STRA</name>
<proteinExistence type="predicted"/>
<evidence type="ECO:0008006" key="5">
    <source>
        <dbReference type="Google" id="ProtNLM"/>
    </source>
</evidence>
<keyword evidence="2" id="KW-1133">Transmembrane helix</keyword>
<keyword evidence="2" id="KW-0812">Transmembrane</keyword>
<reference evidence="4" key="1">
    <citation type="journal article" date="2023" name="Commun. Biol.">
        <title>Genome analysis of Parmales, the sister group of diatoms, reveals the evolutionary specialization of diatoms from phago-mixotrophs to photoautotrophs.</title>
        <authorList>
            <person name="Ban H."/>
            <person name="Sato S."/>
            <person name="Yoshikawa S."/>
            <person name="Yamada K."/>
            <person name="Nakamura Y."/>
            <person name="Ichinomiya M."/>
            <person name="Sato N."/>
            <person name="Blanc-Mathieu R."/>
            <person name="Endo H."/>
            <person name="Kuwata A."/>
            <person name="Ogata H."/>
        </authorList>
    </citation>
    <scope>NUCLEOTIDE SEQUENCE [LARGE SCALE GENOMIC DNA]</scope>
</reference>
<keyword evidence="4" id="KW-1185">Reference proteome</keyword>
<protein>
    <recommendedName>
        <fullName evidence="5">Sulfotransferase</fullName>
    </recommendedName>
</protein>
<feature type="transmembrane region" description="Helical" evidence="2">
    <location>
        <begin position="40"/>
        <end position="64"/>
    </location>
</feature>
<dbReference type="Gene3D" id="3.40.50.300">
    <property type="entry name" value="P-loop containing nucleotide triphosphate hydrolases"/>
    <property type="match status" value="1"/>
</dbReference>
<comment type="caution">
    <text evidence="3">The sequence shown here is derived from an EMBL/GenBank/DDBJ whole genome shotgun (WGS) entry which is preliminary data.</text>
</comment>
<evidence type="ECO:0000313" key="4">
    <source>
        <dbReference type="Proteomes" id="UP001165065"/>
    </source>
</evidence>
<dbReference type="InterPro" id="IPR027417">
    <property type="entry name" value="P-loop_NTPase"/>
</dbReference>
<dbReference type="SUPFAM" id="SSF52540">
    <property type="entry name" value="P-loop containing nucleoside triphosphate hydrolases"/>
    <property type="match status" value="1"/>
</dbReference>
<evidence type="ECO:0000313" key="3">
    <source>
        <dbReference type="EMBL" id="GMI23719.1"/>
    </source>
</evidence>
<evidence type="ECO:0000256" key="2">
    <source>
        <dbReference type="SAM" id="Phobius"/>
    </source>
</evidence>
<accession>A0A9W7FWA9</accession>
<organism evidence="3 4">
    <name type="scientific">Triparma columacea</name>
    <dbReference type="NCBI Taxonomy" id="722753"/>
    <lineage>
        <taxon>Eukaryota</taxon>
        <taxon>Sar</taxon>
        <taxon>Stramenopiles</taxon>
        <taxon>Ochrophyta</taxon>
        <taxon>Bolidophyceae</taxon>
        <taxon>Parmales</taxon>
        <taxon>Triparmaceae</taxon>
        <taxon>Triparma</taxon>
    </lineage>
</organism>
<feature type="compositionally biased region" description="Basic and acidic residues" evidence="1">
    <location>
        <begin position="7"/>
        <end position="30"/>
    </location>
</feature>
<feature type="region of interest" description="Disordered" evidence="1">
    <location>
        <begin position="1"/>
        <end position="30"/>
    </location>
</feature>
<gene>
    <name evidence="3" type="ORF">TrCOL_g3179</name>
</gene>
<keyword evidence="2" id="KW-0472">Membrane</keyword>
<dbReference type="Proteomes" id="UP001165065">
    <property type="component" value="Unassembled WGS sequence"/>
</dbReference>
<dbReference type="OrthoDB" id="193688at2759"/>
<evidence type="ECO:0000256" key="1">
    <source>
        <dbReference type="SAM" id="MobiDB-lite"/>
    </source>
</evidence>
<dbReference type="EMBL" id="BRYA01000573">
    <property type="protein sequence ID" value="GMI23719.1"/>
    <property type="molecule type" value="Genomic_DNA"/>
</dbReference>
<sequence>MAAIKQRKGEKNKSVTSEDAKEDDKIYNADKQSTRKSGEVSFGTMLLFMTVFLGAIGCNLYYFYSKYGIHIFLGHGARDFTWTPYEWRNYIDENENTVLLIGGPHRSGTTILWEAIKSHPDVAGFGDPFETGVDYSEGILFQEVYPRFGVGLEFKKNFGAPNENEKNDGVGRYALLPGVHWTKENKKELLQDSSTLSRLLNRFAPFWDKNKKVGSDGLNKSKVWVEKSPQNGVLSTFLEGIYNMPVMEDGSVDLSSSAKPKRSATKFLYTTRHPIGNVYAIDKFVKESMGGFIDFEILLRNYIQLHKYMRIDEGNLESPIMWARLEDFTSNPPKVLKEVFGFLDVSNTDDVIDDILKEVGDVHSNPNGKYVKKWCAEGIKEHGHLLDKYGDDLKALDLGYDLDLC</sequence>